<dbReference type="Proteomes" id="UP000547976">
    <property type="component" value="Unassembled WGS sequence"/>
</dbReference>
<dbReference type="OrthoDB" id="5326346at2759"/>
<dbReference type="RefSeq" id="XP_036531633.1">
    <property type="nucleotide sequence ID" value="XM_036677739.1"/>
</dbReference>
<organism evidence="2 3">
    <name type="scientific">Gibberella subglutinans</name>
    <name type="common">Fusarium subglutinans</name>
    <dbReference type="NCBI Taxonomy" id="42677"/>
    <lineage>
        <taxon>Eukaryota</taxon>
        <taxon>Fungi</taxon>
        <taxon>Dikarya</taxon>
        <taxon>Ascomycota</taxon>
        <taxon>Pezizomycotina</taxon>
        <taxon>Sordariomycetes</taxon>
        <taxon>Hypocreomycetidae</taxon>
        <taxon>Hypocreales</taxon>
        <taxon>Nectriaceae</taxon>
        <taxon>Fusarium</taxon>
        <taxon>Fusarium fujikuroi species complex</taxon>
    </lineage>
</organism>
<name>A0A8H5NYH2_GIBSU</name>
<evidence type="ECO:0008006" key="4">
    <source>
        <dbReference type="Google" id="ProtNLM"/>
    </source>
</evidence>
<evidence type="ECO:0000313" key="2">
    <source>
        <dbReference type="EMBL" id="KAF5584106.1"/>
    </source>
</evidence>
<sequence>MKTSILIFSPKGDTELILRRPNFQNRNEPKDKSTASETGPQNEVVKLNDIKTEEDQPKEDQPLDPDVYSDRSSSVHKTEDLKALMASAEKGHSVEIRLRVSSAHLILSSPVFKAMLDGPFSEGIRTKTISLRILAML</sequence>
<proteinExistence type="predicted"/>
<feature type="region of interest" description="Disordered" evidence="1">
    <location>
        <begin position="17"/>
        <end position="76"/>
    </location>
</feature>
<accession>A0A8H5NYH2</accession>
<protein>
    <recommendedName>
        <fullName evidence="4">BTB domain-containing protein</fullName>
    </recommendedName>
</protein>
<evidence type="ECO:0000313" key="3">
    <source>
        <dbReference type="Proteomes" id="UP000547976"/>
    </source>
</evidence>
<dbReference type="GeneID" id="59312457"/>
<dbReference type="AlphaFoldDB" id="A0A8H5NYH2"/>
<gene>
    <name evidence="2" type="ORF">FSUBG_12903</name>
</gene>
<evidence type="ECO:0000256" key="1">
    <source>
        <dbReference type="SAM" id="MobiDB-lite"/>
    </source>
</evidence>
<reference evidence="2 3" key="1">
    <citation type="submission" date="2020-05" db="EMBL/GenBank/DDBJ databases">
        <title>Identification and distribution of gene clusters putatively required for synthesis of sphingolipid metabolism inhibitors in phylogenetically diverse species of the filamentous fungus Fusarium.</title>
        <authorList>
            <person name="Kim H.-S."/>
            <person name="Busman M."/>
            <person name="Brown D.W."/>
            <person name="Divon H."/>
            <person name="Uhlig S."/>
            <person name="Proctor R.H."/>
        </authorList>
    </citation>
    <scope>NUCLEOTIDE SEQUENCE [LARGE SCALE GENOMIC DNA]</scope>
    <source>
        <strain evidence="2 3">NRRL 66333</strain>
    </source>
</reference>
<keyword evidence="3" id="KW-1185">Reference proteome</keyword>
<feature type="compositionally biased region" description="Basic and acidic residues" evidence="1">
    <location>
        <begin position="46"/>
        <end position="61"/>
    </location>
</feature>
<comment type="caution">
    <text evidence="2">The sequence shown here is derived from an EMBL/GenBank/DDBJ whole genome shotgun (WGS) entry which is preliminary data.</text>
</comment>
<dbReference type="EMBL" id="JAAOAV010000297">
    <property type="protein sequence ID" value="KAF5584106.1"/>
    <property type="molecule type" value="Genomic_DNA"/>
</dbReference>